<dbReference type="WBParaSite" id="TTAC_0000317701-mRNA-1">
    <property type="protein sequence ID" value="TTAC_0000317701-mRNA-1"/>
    <property type="gene ID" value="TTAC_0000317701"/>
</dbReference>
<name>A0A0R3WQY7_HYDTA</name>
<organism evidence="7">
    <name type="scientific">Hydatigena taeniaeformis</name>
    <name type="common">Feline tapeworm</name>
    <name type="synonym">Taenia taeniaeformis</name>
    <dbReference type="NCBI Taxonomy" id="6205"/>
    <lineage>
        <taxon>Eukaryota</taxon>
        <taxon>Metazoa</taxon>
        <taxon>Spiralia</taxon>
        <taxon>Lophotrochozoa</taxon>
        <taxon>Platyhelminthes</taxon>
        <taxon>Cestoda</taxon>
        <taxon>Eucestoda</taxon>
        <taxon>Cyclophyllidea</taxon>
        <taxon>Taeniidae</taxon>
        <taxon>Hydatigera</taxon>
    </lineage>
</organism>
<proteinExistence type="predicted"/>
<dbReference type="Pfam" id="PF17867">
    <property type="entry name" value="AAA_lid_7"/>
    <property type="match status" value="1"/>
</dbReference>
<dbReference type="EMBL" id="UYWX01002002">
    <property type="protein sequence ID" value="VDM22077.1"/>
    <property type="molecule type" value="Genomic_DNA"/>
</dbReference>
<evidence type="ECO:0000313" key="5">
    <source>
        <dbReference type="EMBL" id="VDM22077.1"/>
    </source>
</evidence>
<dbReference type="GO" id="GO:0005524">
    <property type="term" value="F:ATP binding"/>
    <property type="evidence" value="ECO:0007669"/>
    <property type="project" value="UniProtKB-KW"/>
</dbReference>
<dbReference type="GO" id="GO:0005634">
    <property type="term" value="C:nucleus"/>
    <property type="evidence" value="ECO:0007669"/>
    <property type="project" value="TreeGrafter"/>
</dbReference>
<accession>A0A0R3WQY7</accession>
<dbReference type="AlphaFoldDB" id="A0A0R3WQY7"/>
<reference evidence="7" key="1">
    <citation type="submission" date="2017-02" db="UniProtKB">
        <authorList>
            <consortium name="WormBaseParasite"/>
        </authorList>
    </citation>
    <scope>IDENTIFICATION</scope>
</reference>
<dbReference type="OrthoDB" id="6283637at2759"/>
<dbReference type="Pfam" id="PF07728">
    <property type="entry name" value="AAA_5"/>
    <property type="match status" value="1"/>
</dbReference>
<evidence type="ECO:0000256" key="2">
    <source>
        <dbReference type="ARBA" id="ARBA00022840"/>
    </source>
</evidence>
<dbReference type="SUPFAM" id="SSF52540">
    <property type="entry name" value="P-loop containing nucleoside triphosphate hydrolases"/>
    <property type="match status" value="1"/>
</dbReference>
<dbReference type="InterPro" id="IPR011704">
    <property type="entry name" value="ATPase_dyneun-rel_AAA"/>
</dbReference>
<evidence type="ECO:0000313" key="7">
    <source>
        <dbReference type="WBParaSite" id="TTAC_0000317701-mRNA-1"/>
    </source>
</evidence>
<dbReference type="CDD" id="cd00009">
    <property type="entry name" value="AAA"/>
    <property type="match status" value="1"/>
</dbReference>
<keyword evidence="6" id="KW-1185">Reference proteome</keyword>
<keyword evidence="2" id="KW-0067">ATP-binding</keyword>
<evidence type="ECO:0000313" key="6">
    <source>
        <dbReference type="Proteomes" id="UP000274429"/>
    </source>
</evidence>
<feature type="domain" description="Midasin AAA lid" evidence="4">
    <location>
        <begin position="189"/>
        <end position="276"/>
    </location>
</feature>
<evidence type="ECO:0000256" key="1">
    <source>
        <dbReference type="ARBA" id="ARBA00022741"/>
    </source>
</evidence>
<protein>
    <submittedName>
        <fullName evidence="7">AAA domain-containing protein</fullName>
    </submittedName>
</protein>
<evidence type="ECO:0000259" key="3">
    <source>
        <dbReference type="Pfam" id="PF07728"/>
    </source>
</evidence>
<dbReference type="GO" id="GO:0030687">
    <property type="term" value="C:preribosome, large subunit precursor"/>
    <property type="evidence" value="ECO:0007669"/>
    <property type="project" value="TreeGrafter"/>
</dbReference>
<dbReference type="PANTHER" id="PTHR48103:SF2">
    <property type="entry name" value="MIDASIN"/>
    <property type="match status" value="1"/>
</dbReference>
<dbReference type="Gene3D" id="3.40.50.300">
    <property type="entry name" value="P-loop containing nucleotide triphosphate hydrolases"/>
    <property type="match status" value="1"/>
</dbReference>
<sequence>MGTLFPHPPYVNLSFIIFSITSCHRSGILPRRALLLEGSPGVGKTSLVAALARASGHRIIRINLSEATEVTDLIGCDLPVEGSSCGTFAWRDGPLLQALRHGYWILLDEMNLASQSVLECLNACLDHRGAIYIPELGTTFHVKPQITRLFACQNPVEEGGGRKHLPKSFLNRFTQVRLKPLTPADQIGVLTAIFTDIPLSSIEAMVQFNSILQKAVRCGDGFTALVDTPWEFNLRDLCRWGDLLMAGRSTFGINPGLYVYLLYAARMRSNGEKAKVCFFLCFTLIQNWCTQWADVHCDLLDILLGLLRNPYSFRSLITHPYSSSTVYR</sequence>
<reference evidence="5 6" key="2">
    <citation type="submission" date="2018-11" db="EMBL/GenBank/DDBJ databases">
        <authorList>
            <consortium name="Pathogen Informatics"/>
        </authorList>
    </citation>
    <scope>NUCLEOTIDE SEQUENCE [LARGE SCALE GENOMIC DNA]</scope>
</reference>
<dbReference type="Proteomes" id="UP000274429">
    <property type="component" value="Unassembled WGS sequence"/>
</dbReference>
<dbReference type="GO" id="GO:0016887">
    <property type="term" value="F:ATP hydrolysis activity"/>
    <property type="evidence" value="ECO:0007669"/>
    <property type="project" value="InterPro"/>
</dbReference>
<feature type="domain" description="ATPase dynein-related AAA" evidence="3">
    <location>
        <begin position="34"/>
        <end position="173"/>
    </location>
</feature>
<dbReference type="InterPro" id="IPR040848">
    <property type="entry name" value="AAA_lid_7"/>
</dbReference>
<evidence type="ECO:0000259" key="4">
    <source>
        <dbReference type="Pfam" id="PF17867"/>
    </source>
</evidence>
<keyword evidence="1" id="KW-0547">Nucleotide-binding</keyword>
<dbReference type="FunFam" id="3.40.50.300:FF:001384">
    <property type="entry name" value="Midasin"/>
    <property type="match status" value="1"/>
</dbReference>
<dbReference type="GO" id="GO:0000027">
    <property type="term" value="P:ribosomal large subunit assembly"/>
    <property type="evidence" value="ECO:0007669"/>
    <property type="project" value="TreeGrafter"/>
</dbReference>
<gene>
    <name evidence="5" type="ORF">TTAC_LOCUS3162</name>
</gene>
<dbReference type="InterPro" id="IPR027417">
    <property type="entry name" value="P-loop_NTPase"/>
</dbReference>
<dbReference type="GO" id="GO:0000055">
    <property type="term" value="P:ribosomal large subunit export from nucleus"/>
    <property type="evidence" value="ECO:0007669"/>
    <property type="project" value="TreeGrafter"/>
</dbReference>
<dbReference type="PANTHER" id="PTHR48103">
    <property type="entry name" value="MIDASIN-RELATED"/>
    <property type="match status" value="1"/>
</dbReference>
<dbReference type="STRING" id="6205.A0A0R3WQY7"/>